<keyword evidence="7" id="KW-0732">Signal</keyword>
<dbReference type="OrthoDB" id="70376at2759"/>
<feature type="region of interest" description="Disordered" evidence="6">
    <location>
        <begin position="356"/>
        <end position="408"/>
    </location>
</feature>
<dbReference type="SMART" id="SM01401">
    <property type="entry name" value="Sds3"/>
    <property type="match status" value="1"/>
</dbReference>
<dbReference type="Proteomes" id="UP000286134">
    <property type="component" value="Unassembled WGS sequence"/>
</dbReference>
<feature type="compositionally biased region" description="Polar residues" evidence="6">
    <location>
        <begin position="387"/>
        <end position="405"/>
    </location>
</feature>
<gene>
    <name evidence="8" type="ORF">OnM2_055076</name>
</gene>
<sequence>MIRLFISAYMIVLTYCANRRACIILHRNHLLHSKIIMSPSPYVSPTLGPRRLERHQSNSPVSQPHIPQSNRDRKRSLIRDTFSAMEERFLANKDSYYRINLQKIQIDINLIATAETHGNCLLQNDPKEIEKLARESINQNRMTQISPESLIGAGRDYAEFAKECNDAMEERDTALAALHRDVTVKMTEIQSTYNYHKKLALNEYEALRTTLRDRLINSVTNKRARLAKEKEIDINDNSALLLHPSQFGIANPSSPGGIHGKRATRNRRDADETKNFAEIYKRKRKPNHCDDSSMSTRQRYENGLGVPSWLGEKNNLMATQIDSPLYSIDKLFTEKELAMTYNAAALAAHSYIVRHDEPEKSPSNSSSSNSHVDKKPRLDTASEAEDTYSSNTSGLSERQQSNATKSNRDFYTSGFGIDALNDVNLDMNFQLLVRQTPKLPPFSQSGFRNFLPKNEGTNSPASLSNEDITIELDLIRRARQLNDQKRLGYNLQTDDKILGLLKEAVNSKGQKGRERWIASENRENLHYTQKSGKTRERDTTEGGDPISKKTSQA</sequence>
<feature type="region of interest" description="Disordered" evidence="6">
    <location>
        <begin position="508"/>
        <end position="553"/>
    </location>
</feature>
<evidence type="ECO:0000256" key="3">
    <source>
        <dbReference type="ARBA" id="ARBA00023015"/>
    </source>
</evidence>
<keyword evidence="4" id="KW-0804">Transcription</keyword>
<evidence type="ECO:0000256" key="1">
    <source>
        <dbReference type="ARBA" id="ARBA00004123"/>
    </source>
</evidence>
<evidence type="ECO:0000256" key="2">
    <source>
        <dbReference type="ARBA" id="ARBA00022491"/>
    </source>
</evidence>
<dbReference type="AlphaFoldDB" id="A0A420HR82"/>
<evidence type="ECO:0000313" key="9">
    <source>
        <dbReference type="Proteomes" id="UP000286134"/>
    </source>
</evidence>
<evidence type="ECO:0000256" key="4">
    <source>
        <dbReference type="ARBA" id="ARBA00023163"/>
    </source>
</evidence>
<evidence type="ECO:0000313" key="8">
    <source>
        <dbReference type="EMBL" id="RKF59941.1"/>
    </source>
</evidence>
<keyword evidence="9" id="KW-1185">Reference proteome</keyword>
<feature type="compositionally biased region" description="Basic and acidic residues" evidence="6">
    <location>
        <begin position="511"/>
        <end position="525"/>
    </location>
</feature>
<dbReference type="GO" id="GO:0005654">
    <property type="term" value="C:nucleoplasm"/>
    <property type="evidence" value="ECO:0007669"/>
    <property type="project" value="UniProtKB-ARBA"/>
</dbReference>
<feature type="compositionally biased region" description="Low complexity" evidence="6">
    <location>
        <begin position="361"/>
        <end position="370"/>
    </location>
</feature>
<feature type="compositionally biased region" description="Polar residues" evidence="6">
    <location>
        <begin position="57"/>
        <end position="69"/>
    </location>
</feature>
<protein>
    <submittedName>
        <fullName evidence="8">Putative deacetylase complex subunit protein</fullName>
    </submittedName>
</protein>
<keyword evidence="2" id="KW-0678">Repressor</keyword>
<comment type="caution">
    <text evidence="8">The sequence shown here is derived from an EMBL/GenBank/DDBJ whole genome shotgun (WGS) entry which is preliminary data.</text>
</comment>
<organism evidence="8 9">
    <name type="scientific">Erysiphe neolycopersici</name>
    <dbReference type="NCBI Taxonomy" id="212602"/>
    <lineage>
        <taxon>Eukaryota</taxon>
        <taxon>Fungi</taxon>
        <taxon>Dikarya</taxon>
        <taxon>Ascomycota</taxon>
        <taxon>Pezizomycotina</taxon>
        <taxon>Leotiomycetes</taxon>
        <taxon>Erysiphales</taxon>
        <taxon>Erysiphaceae</taxon>
        <taxon>Erysiphe</taxon>
    </lineage>
</organism>
<feature type="chain" id="PRO_5019099666" evidence="7">
    <location>
        <begin position="17"/>
        <end position="553"/>
    </location>
</feature>
<feature type="region of interest" description="Disordered" evidence="6">
    <location>
        <begin position="46"/>
        <end position="74"/>
    </location>
</feature>
<evidence type="ECO:0000256" key="5">
    <source>
        <dbReference type="ARBA" id="ARBA00023242"/>
    </source>
</evidence>
<feature type="signal peptide" evidence="7">
    <location>
        <begin position="1"/>
        <end position="16"/>
    </location>
</feature>
<accession>A0A420HR82</accession>
<name>A0A420HR82_9PEZI</name>
<dbReference type="Pfam" id="PF08598">
    <property type="entry name" value="Sds3"/>
    <property type="match status" value="1"/>
</dbReference>
<dbReference type="EMBL" id="MCFK01005580">
    <property type="protein sequence ID" value="RKF59941.1"/>
    <property type="molecule type" value="Genomic_DNA"/>
</dbReference>
<dbReference type="STRING" id="212602.A0A420HR82"/>
<dbReference type="GO" id="GO:0010468">
    <property type="term" value="P:regulation of gene expression"/>
    <property type="evidence" value="ECO:0007669"/>
    <property type="project" value="UniProtKB-ARBA"/>
</dbReference>
<keyword evidence="3" id="KW-0805">Transcription regulation</keyword>
<reference evidence="8 9" key="1">
    <citation type="journal article" date="2018" name="BMC Genomics">
        <title>Comparative genome analyses reveal sequence features reflecting distinct modes of host-adaptation between dicot and monocot powdery mildew.</title>
        <authorList>
            <person name="Wu Y."/>
            <person name="Ma X."/>
            <person name="Pan Z."/>
            <person name="Kale S.D."/>
            <person name="Song Y."/>
            <person name="King H."/>
            <person name="Zhang Q."/>
            <person name="Presley C."/>
            <person name="Deng X."/>
            <person name="Wei C.I."/>
            <person name="Xiao S."/>
        </authorList>
    </citation>
    <scope>NUCLEOTIDE SEQUENCE [LARGE SCALE GENOMIC DNA]</scope>
    <source>
        <strain evidence="8">UMSG2</strain>
    </source>
</reference>
<evidence type="ECO:0000256" key="6">
    <source>
        <dbReference type="SAM" id="MobiDB-lite"/>
    </source>
</evidence>
<keyword evidence="5" id="KW-0539">Nucleus</keyword>
<dbReference type="InterPro" id="IPR013907">
    <property type="entry name" value="Sds3"/>
</dbReference>
<proteinExistence type="predicted"/>
<comment type="subcellular location">
    <subcellularLocation>
        <location evidence="1">Nucleus</location>
    </subcellularLocation>
</comment>
<feature type="compositionally biased region" description="Basic and acidic residues" evidence="6">
    <location>
        <begin position="371"/>
        <end position="380"/>
    </location>
</feature>
<dbReference type="PANTHER" id="PTHR21964">
    <property type="entry name" value="BREAST CANCER METASTASIS-SUPPRESSOR 1"/>
    <property type="match status" value="1"/>
</dbReference>
<evidence type="ECO:0000256" key="7">
    <source>
        <dbReference type="SAM" id="SignalP"/>
    </source>
</evidence>